<dbReference type="KEGG" id="mur:EQY75_10635"/>
<dbReference type="OrthoDB" id="1027344at2"/>
<accession>A0A411EB30</accession>
<sequence length="114" mass="14339">MVIISKYFFYRNYVGLSLWPFIILKEPELTQDRILINHERIHLRQQAELLILPFYLWYISEWICKSVWYLSTYKAYKNLSFEREAYFHESDPSYLRSRNRFGFIKYLWFEKPRY</sequence>
<proteinExistence type="predicted"/>
<gene>
    <name evidence="1" type="ORF">EQY75_10635</name>
</gene>
<evidence type="ECO:0000313" key="2">
    <source>
        <dbReference type="Proteomes" id="UP000290889"/>
    </source>
</evidence>
<organism evidence="1 2">
    <name type="scientific">Muriicola soli</name>
    <dbReference type="NCBI Taxonomy" id="2507538"/>
    <lineage>
        <taxon>Bacteria</taxon>
        <taxon>Pseudomonadati</taxon>
        <taxon>Bacteroidota</taxon>
        <taxon>Flavobacteriia</taxon>
        <taxon>Flavobacteriales</taxon>
        <taxon>Flavobacteriaceae</taxon>
        <taxon>Muriicola</taxon>
    </lineage>
</organism>
<dbReference type="Proteomes" id="UP000290889">
    <property type="component" value="Chromosome"/>
</dbReference>
<reference evidence="1 2" key="1">
    <citation type="submission" date="2019-01" db="EMBL/GenBank/DDBJ databases">
        <title>Muriicola soli sp. nov., isolated from soil.</title>
        <authorList>
            <person name="Kang H.J."/>
            <person name="Kim S.B."/>
        </authorList>
    </citation>
    <scope>NUCLEOTIDE SEQUENCE [LARGE SCALE GENOMIC DNA]</scope>
    <source>
        <strain evidence="1 2">MMS17-SY002</strain>
    </source>
</reference>
<evidence type="ECO:0008006" key="3">
    <source>
        <dbReference type="Google" id="ProtNLM"/>
    </source>
</evidence>
<keyword evidence="2" id="KW-1185">Reference proteome</keyword>
<dbReference type="AlphaFoldDB" id="A0A411EB30"/>
<evidence type="ECO:0000313" key="1">
    <source>
        <dbReference type="EMBL" id="QBA64942.1"/>
    </source>
</evidence>
<name>A0A411EB30_9FLAO</name>
<dbReference type="EMBL" id="CP035544">
    <property type="protein sequence ID" value="QBA64942.1"/>
    <property type="molecule type" value="Genomic_DNA"/>
</dbReference>
<protein>
    <recommendedName>
        <fullName evidence="3">Peptidase M56 domain-containing protein</fullName>
    </recommendedName>
</protein>